<dbReference type="Proteomes" id="UP001066276">
    <property type="component" value="Chromosome 3_2"/>
</dbReference>
<keyword evidence="3" id="KW-1185">Reference proteome</keyword>
<sequence>MVAGQENTPLGIPDIRIPVVKHQAGRPRHGREGRRSRRAERRGRRGETVLEDTATGERRTQGPPKERSCLEQLTPGESLNEGQGSPETLTLCHVPGGAWLRQVRSCLQSRINALVGREEGEKGRKGLKVEEKGLSRE</sequence>
<protein>
    <submittedName>
        <fullName evidence="2">Uncharacterized protein</fullName>
    </submittedName>
</protein>
<evidence type="ECO:0000256" key="1">
    <source>
        <dbReference type="SAM" id="MobiDB-lite"/>
    </source>
</evidence>
<dbReference type="EMBL" id="JANPWB010000006">
    <property type="protein sequence ID" value="KAJ1175915.1"/>
    <property type="molecule type" value="Genomic_DNA"/>
</dbReference>
<feature type="compositionally biased region" description="Basic residues" evidence="1">
    <location>
        <begin position="23"/>
        <end position="44"/>
    </location>
</feature>
<proteinExistence type="predicted"/>
<feature type="region of interest" description="Disordered" evidence="1">
    <location>
        <begin position="1"/>
        <end position="86"/>
    </location>
</feature>
<feature type="compositionally biased region" description="Basic and acidic residues" evidence="1">
    <location>
        <begin position="55"/>
        <end position="69"/>
    </location>
</feature>
<evidence type="ECO:0000313" key="3">
    <source>
        <dbReference type="Proteomes" id="UP001066276"/>
    </source>
</evidence>
<accession>A0AAV7TGX8</accession>
<organism evidence="2 3">
    <name type="scientific">Pleurodeles waltl</name>
    <name type="common">Iberian ribbed newt</name>
    <dbReference type="NCBI Taxonomy" id="8319"/>
    <lineage>
        <taxon>Eukaryota</taxon>
        <taxon>Metazoa</taxon>
        <taxon>Chordata</taxon>
        <taxon>Craniata</taxon>
        <taxon>Vertebrata</taxon>
        <taxon>Euteleostomi</taxon>
        <taxon>Amphibia</taxon>
        <taxon>Batrachia</taxon>
        <taxon>Caudata</taxon>
        <taxon>Salamandroidea</taxon>
        <taxon>Salamandridae</taxon>
        <taxon>Pleurodelinae</taxon>
        <taxon>Pleurodeles</taxon>
    </lineage>
</organism>
<reference evidence="2" key="1">
    <citation type="journal article" date="2022" name="bioRxiv">
        <title>Sequencing and chromosome-scale assembly of the giantPleurodeles waltlgenome.</title>
        <authorList>
            <person name="Brown T."/>
            <person name="Elewa A."/>
            <person name="Iarovenko S."/>
            <person name="Subramanian E."/>
            <person name="Araus A.J."/>
            <person name="Petzold A."/>
            <person name="Susuki M."/>
            <person name="Suzuki K.-i.T."/>
            <person name="Hayashi T."/>
            <person name="Toyoda A."/>
            <person name="Oliveira C."/>
            <person name="Osipova E."/>
            <person name="Leigh N.D."/>
            <person name="Simon A."/>
            <person name="Yun M.H."/>
        </authorList>
    </citation>
    <scope>NUCLEOTIDE SEQUENCE</scope>
    <source>
        <strain evidence="2">20211129_DDA</strain>
        <tissue evidence="2">Liver</tissue>
    </source>
</reference>
<gene>
    <name evidence="2" type="ORF">NDU88_001200</name>
</gene>
<evidence type="ECO:0000313" key="2">
    <source>
        <dbReference type="EMBL" id="KAJ1175915.1"/>
    </source>
</evidence>
<feature type="region of interest" description="Disordered" evidence="1">
    <location>
        <begin position="116"/>
        <end position="137"/>
    </location>
</feature>
<comment type="caution">
    <text evidence="2">The sequence shown here is derived from an EMBL/GenBank/DDBJ whole genome shotgun (WGS) entry which is preliminary data.</text>
</comment>
<feature type="compositionally biased region" description="Polar residues" evidence="1">
    <location>
        <begin position="75"/>
        <end position="86"/>
    </location>
</feature>
<dbReference type="AlphaFoldDB" id="A0AAV7TGX8"/>
<name>A0AAV7TGX8_PLEWA</name>